<feature type="chain" id="PRO_5039322538" evidence="4">
    <location>
        <begin position="26"/>
        <end position="217"/>
    </location>
</feature>
<protein>
    <submittedName>
        <fullName evidence="6">Peptidase S8 and S53, subtilisin, kexin, sedolisin</fullName>
    </submittedName>
</protein>
<comment type="similarity">
    <text evidence="1">Belongs to the peptidase S8 family.</text>
</comment>
<evidence type="ECO:0000256" key="4">
    <source>
        <dbReference type="SAM" id="SignalP"/>
    </source>
</evidence>
<dbReference type="InterPro" id="IPR036852">
    <property type="entry name" value="Peptidase_S8/S53_dom_sf"/>
</dbReference>
<dbReference type="InterPro" id="IPR023827">
    <property type="entry name" value="Peptidase_S8_Asp-AS"/>
</dbReference>
<dbReference type="GO" id="GO:0006508">
    <property type="term" value="P:proteolysis"/>
    <property type="evidence" value="ECO:0007669"/>
    <property type="project" value="InterPro"/>
</dbReference>
<feature type="compositionally biased region" description="Pro residues" evidence="3">
    <location>
        <begin position="171"/>
        <end position="191"/>
    </location>
</feature>
<organism evidence="6 7">
    <name type="scientific">Mycobacterium lentiflavum</name>
    <dbReference type="NCBI Taxonomy" id="141349"/>
    <lineage>
        <taxon>Bacteria</taxon>
        <taxon>Bacillati</taxon>
        <taxon>Actinomycetota</taxon>
        <taxon>Actinomycetes</taxon>
        <taxon>Mycobacteriales</taxon>
        <taxon>Mycobacteriaceae</taxon>
        <taxon>Mycobacterium</taxon>
        <taxon>Mycobacterium simiae complex</taxon>
    </lineage>
</organism>
<sequence>MNARSRSSGVRSATALLAATVTLVAATTIGGTTGVARAVDSPGVDPAALPPPSMPGPEQAMKQSFKCTAPVTVAQPDVKLPAPGFAMLNIERAWQFSTGAGVTVGVIDTGVTPNPRLPRLYPGGDYVTGQAGSGGLDDCDEHGTIVASIIGAQPSDPARQPPRRPENAAPLAPPPAPPGLGEPVTPTPEAPKPVTVTVQTPAPPGGTWARSGAPCLG</sequence>
<name>A0A0E4H1Y4_MYCLN</name>
<feature type="domain" description="Peptidase S8/S53" evidence="5">
    <location>
        <begin position="99"/>
        <end position="155"/>
    </location>
</feature>
<evidence type="ECO:0000313" key="7">
    <source>
        <dbReference type="Proteomes" id="UP000199251"/>
    </source>
</evidence>
<dbReference type="RefSeq" id="WP_244890270.1">
    <property type="nucleotide sequence ID" value="NZ_CTEE01000002.1"/>
</dbReference>
<evidence type="ECO:0000256" key="1">
    <source>
        <dbReference type="ARBA" id="ARBA00011073"/>
    </source>
</evidence>
<evidence type="ECO:0000259" key="5">
    <source>
        <dbReference type="Pfam" id="PF00082"/>
    </source>
</evidence>
<dbReference type="AlphaFoldDB" id="A0A0E4H1Y4"/>
<evidence type="ECO:0000313" key="6">
    <source>
        <dbReference type="EMBL" id="CQD24194.1"/>
    </source>
</evidence>
<dbReference type="PROSITE" id="PS00136">
    <property type="entry name" value="SUBTILASE_ASP"/>
    <property type="match status" value="1"/>
</dbReference>
<dbReference type="Pfam" id="PF00082">
    <property type="entry name" value="Peptidase_S8"/>
    <property type="match status" value="1"/>
</dbReference>
<proteinExistence type="inferred from homology"/>
<feature type="region of interest" description="Disordered" evidence="3">
    <location>
        <begin position="151"/>
        <end position="217"/>
    </location>
</feature>
<dbReference type="SUPFAM" id="SSF52743">
    <property type="entry name" value="Subtilisin-like"/>
    <property type="match status" value="1"/>
</dbReference>
<evidence type="ECO:0000256" key="3">
    <source>
        <dbReference type="SAM" id="MobiDB-lite"/>
    </source>
</evidence>
<dbReference type="Gene3D" id="3.40.50.200">
    <property type="entry name" value="Peptidase S8/S53 domain"/>
    <property type="match status" value="1"/>
</dbReference>
<feature type="signal peptide" evidence="4">
    <location>
        <begin position="1"/>
        <end position="25"/>
    </location>
</feature>
<reference evidence="6 7" key="1">
    <citation type="submission" date="2015-03" db="EMBL/GenBank/DDBJ databases">
        <authorList>
            <person name="Urmite Genomes"/>
        </authorList>
    </citation>
    <scope>NUCLEOTIDE SEQUENCE [LARGE SCALE GENOMIC DNA]</scope>
    <source>
        <strain evidence="6 7">CSUR P1491</strain>
    </source>
</reference>
<keyword evidence="2" id="KW-0378">Hydrolase</keyword>
<gene>
    <name evidence="6" type="ORF">BN1232_06097</name>
</gene>
<evidence type="ECO:0000256" key="2">
    <source>
        <dbReference type="ARBA" id="ARBA00022801"/>
    </source>
</evidence>
<keyword evidence="4" id="KW-0732">Signal</keyword>
<dbReference type="InterPro" id="IPR000209">
    <property type="entry name" value="Peptidase_S8/S53_dom"/>
</dbReference>
<accession>A0A0E4H1Y4</accession>
<dbReference type="Proteomes" id="UP000199251">
    <property type="component" value="Unassembled WGS sequence"/>
</dbReference>
<dbReference type="EMBL" id="CTEE01000002">
    <property type="protein sequence ID" value="CQD24194.1"/>
    <property type="molecule type" value="Genomic_DNA"/>
</dbReference>
<dbReference type="STRING" id="141349.BN1232_06097"/>
<dbReference type="GO" id="GO:0004252">
    <property type="term" value="F:serine-type endopeptidase activity"/>
    <property type="evidence" value="ECO:0007669"/>
    <property type="project" value="InterPro"/>
</dbReference>